<dbReference type="Proteomes" id="UP000887565">
    <property type="component" value="Unplaced"/>
</dbReference>
<keyword evidence="1" id="KW-0175">Coiled coil</keyword>
<name>A0A915JQB9_ROMCU</name>
<evidence type="ECO:0000313" key="2">
    <source>
        <dbReference type="Proteomes" id="UP000887565"/>
    </source>
</evidence>
<organism evidence="2 3">
    <name type="scientific">Romanomermis culicivorax</name>
    <name type="common">Nematode worm</name>
    <dbReference type="NCBI Taxonomy" id="13658"/>
    <lineage>
        <taxon>Eukaryota</taxon>
        <taxon>Metazoa</taxon>
        <taxon>Ecdysozoa</taxon>
        <taxon>Nematoda</taxon>
        <taxon>Enoplea</taxon>
        <taxon>Dorylaimia</taxon>
        <taxon>Mermithida</taxon>
        <taxon>Mermithoidea</taxon>
        <taxon>Mermithidae</taxon>
        <taxon>Romanomermis</taxon>
    </lineage>
</organism>
<keyword evidence="2" id="KW-1185">Reference proteome</keyword>
<evidence type="ECO:0000256" key="1">
    <source>
        <dbReference type="SAM" id="Coils"/>
    </source>
</evidence>
<dbReference type="WBParaSite" id="nRc.2.0.1.t28106-RA">
    <property type="protein sequence ID" value="nRc.2.0.1.t28106-RA"/>
    <property type="gene ID" value="nRc.2.0.1.g28106"/>
</dbReference>
<reference evidence="3" key="1">
    <citation type="submission" date="2022-11" db="UniProtKB">
        <authorList>
            <consortium name="WormBaseParasite"/>
        </authorList>
    </citation>
    <scope>IDENTIFICATION</scope>
</reference>
<dbReference type="AlphaFoldDB" id="A0A915JQB9"/>
<sequence length="122" mass="14032">MKNFMIAISKNQRKSKIQLFKTKTEGDFNNDAYIIVMQKCDAEMINFRGDATNTLSETVTLATQQHKLLEEFKTEIKEMKAQKRELSKLNVPEIQNIVRPTSSYAQSLKSTKPKKVNLAYEA</sequence>
<proteinExistence type="predicted"/>
<accession>A0A915JQB9</accession>
<protein>
    <submittedName>
        <fullName evidence="3">Uncharacterized protein</fullName>
    </submittedName>
</protein>
<feature type="coiled-coil region" evidence="1">
    <location>
        <begin position="62"/>
        <end position="89"/>
    </location>
</feature>
<evidence type="ECO:0000313" key="3">
    <source>
        <dbReference type="WBParaSite" id="nRc.2.0.1.t28106-RA"/>
    </source>
</evidence>